<evidence type="ECO:0000313" key="2">
    <source>
        <dbReference type="EMBL" id="MBE5062496.1"/>
    </source>
</evidence>
<proteinExistence type="predicted"/>
<dbReference type="InterPro" id="IPR038765">
    <property type="entry name" value="Papain-like_cys_pep_sf"/>
</dbReference>
<dbReference type="Proteomes" id="UP000758652">
    <property type="component" value="Unassembled WGS sequence"/>
</dbReference>
<comment type="caution">
    <text evidence="2">The sequence shown here is derived from an EMBL/GenBank/DDBJ whole genome shotgun (WGS) entry which is preliminary data.</text>
</comment>
<keyword evidence="3" id="KW-1185">Reference proteome</keyword>
<protein>
    <recommendedName>
        <fullName evidence="1">Transglutaminase-like domain-containing protein</fullName>
    </recommendedName>
</protein>
<dbReference type="SUPFAM" id="SSF54001">
    <property type="entry name" value="Cysteine proteinases"/>
    <property type="match status" value="1"/>
</dbReference>
<accession>A0ABR9RHR3</accession>
<name>A0ABR9RHR3_9FIRM</name>
<feature type="domain" description="Transglutaminase-like" evidence="1">
    <location>
        <begin position="121"/>
        <end position="219"/>
    </location>
</feature>
<dbReference type="EMBL" id="JADCKL010000002">
    <property type="protein sequence ID" value="MBE5062496.1"/>
    <property type="molecule type" value="Genomic_DNA"/>
</dbReference>
<sequence length="257" mass="29708">MGWIEVLDSMSNMGLHCNFGDRMKRAYMKLTAALCDMEPSVILPLQNVEELEDLHWAVRFDNPELMLVWQYEKSSYSPRKTCGIQNEMSVYPAYRGSQEEVKRRLERVEKKVDEIFDVCLAGGAKTDDEVTRALCAYLATHYRYAKMLPGGDYPDYAYTLELLLYGEGVCSGFSSVLTYMLKKLQIPVMTAIGWIDNGESGEHAWNIIQRSDGAYRHTDVTWDAGKSFFLPAYFSLDDRSMRAKRHNWRPDRYPKCR</sequence>
<reference evidence="2 3" key="1">
    <citation type="submission" date="2020-10" db="EMBL/GenBank/DDBJ databases">
        <title>ChiBAC.</title>
        <authorList>
            <person name="Zenner C."/>
            <person name="Hitch T.C.A."/>
            <person name="Clavel T."/>
        </authorList>
    </citation>
    <scope>NUCLEOTIDE SEQUENCE [LARGE SCALE GENOMIC DNA]</scope>
    <source>
        <strain evidence="2 3">DSM 108991</strain>
    </source>
</reference>
<evidence type="ECO:0000259" key="1">
    <source>
        <dbReference type="Pfam" id="PF01841"/>
    </source>
</evidence>
<organism evidence="2 3">
    <name type="scientific">Claveliimonas monacensis</name>
    <dbReference type="NCBI Taxonomy" id="2779351"/>
    <lineage>
        <taxon>Bacteria</taxon>
        <taxon>Bacillati</taxon>
        <taxon>Bacillota</taxon>
        <taxon>Clostridia</taxon>
        <taxon>Lachnospirales</taxon>
        <taxon>Lachnospiraceae</taxon>
        <taxon>Claveliimonas</taxon>
    </lineage>
</organism>
<dbReference type="RefSeq" id="WP_226394355.1">
    <property type="nucleotide sequence ID" value="NZ_JADCKL010000002.1"/>
</dbReference>
<evidence type="ECO:0000313" key="3">
    <source>
        <dbReference type="Proteomes" id="UP000758652"/>
    </source>
</evidence>
<dbReference type="InterPro" id="IPR002931">
    <property type="entry name" value="Transglutaminase-like"/>
</dbReference>
<dbReference type="Pfam" id="PF01841">
    <property type="entry name" value="Transglut_core"/>
    <property type="match status" value="1"/>
</dbReference>
<dbReference type="Gene3D" id="3.10.620.30">
    <property type="match status" value="1"/>
</dbReference>
<gene>
    <name evidence="2" type="ORF">INF30_04360</name>
</gene>